<dbReference type="PROSITE" id="PS51482">
    <property type="entry name" value="DEGV"/>
    <property type="match status" value="1"/>
</dbReference>
<organism evidence="3 4">
    <name type="scientific">Vagococcus acidifermentans</name>
    <dbReference type="NCBI Taxonomy" id="564710"/>
    <lineage>
        <taxon>Bacteria</taxon>
        <taxon>Bacillati</taxon>
        <taxon>Bacillota</taxon>
        <taxon>Bacilli</taxon>
        <taxon>Lactobacillales</taxon>
        <taxon>Enterococcaceae</taxon>
        <taxon>Vagococcus</taxon>
    </lineage>
</organism>
<proteinExistence type="predicted"/>
<evidence type="ECO:0000313" key="4">
    <source>
        <dbReference type="Proteomes" id="UP000286773"/>
    </source>
</evidence>
<dbReference type="InterPro" id="IPR043168">
    <property type="entry name" value="DegV_C"/>
</dbReference>
<comment type="caution">
    <text evidence="3">The sequence shown here is derived from an EMBL/GenBank/DDBJ whole genome shotgun (WGS) entry which is preliminary data.</text>
</comment>
<protein>
    <submittedName>
        <fullName evidence="3">Fatty acid-binding protein DegV</fullName>
    </submittedName>
</protein>
<evidence type="ECO:0000256" key="1">
    <source>
        <dbReference type="ARBA" id="ARBA00003238"/>
    </source>
</evidence>
<dbReference type="InterPro" id="IPR003797">
    <property type="entry name" value="DegV"/>
</dbReference>
<dbReference type="Pfam" id="PF02645">
    <property type="entry name" value="DegV"/>
    <property type="match status" value="1"/>
</dbReference>
<dbReference type="NCBIfam" id="TIGR00762">
    <property type="entry name" value="DegV"/>
    <property type="match status" value="1"/>
</dbReference>
<dbReference type="AlphaFoldDB" id="A0A430AXY2"/>
<dbReference type="EMBL" id="NGKC01000004">
    <property type="protein sequence ID" value="RSU12917.1"/>
    <property type="molecule type" value="Genomic_DNA"/>
</dbReference>
<gene>
    <name evidence="3" type="ORF">CBF27_05090</name>
</gene>
<dbReference type="GO" id="GO:0008289">
    <property type="term" value="F:lipid binding"/>
    <property type="evidence" value="ECO:0007669"/>
    <property type="project" value="UniProtKB-KW"/>
</dbReference>
<dbReference type="PANTHER" id="PTHR33434:SF2">
    <property type="entry name" value="FATTY ACID-BINDING PROTEIN TM_1468"/>
    <property type="match status" value="1"/>
</dbReference>
<dbReference type="PANTHER" id="PTHR33434">
    <property type="entry name" value="DEGV DOMAIN-CONTAINING PROTEIN DR_1986-RELATED"/>
    <property type="match status" value="1"/>
</dbReference>
<keyword evidence="4" id="KW-1185">Reference proteome</keyword>
<sequence>MKTAIVTDSTAFLRESYKDKENLFTVPIPVILDGQMYREDVDIQAEEYYTLLKQSKDFPKTSQPAIGEVIELYKQIAAEGYDAIVSIHLSSGISGFVNTLASFADSIEEIDVYPFDSLITSGPMGFMVETALDMAEEHKSPQEILQALTEMREGVHAYLIVDDLNNLVRGGRLKNGAAIIGTLLKIKPILRFDNGAIVLHEKIRSMKKALQRSEEIVLDHIGNDTSGYRVNVIHANNLELAIQERDSLLAKYPDMDVDICYFGPVIGTHLGEKAIAIGFSPKVR</sequence>
<dbReference type="InterPro" id="IPR050270">
    <property type="entry name" value="DegV_domain_contain"/>
</dbReference>
<evidence type="ECO:0000313" key="3">
    <source>
        <dbReference type="EMBL" id="RSU12917.1"/>
    </source>
</evidence>
<dbReference type="RefSeq" id="WP_126813054.1">
    <property type="nucleotide sequence ID" value="NZ_NGKC01000004.1"/>
</dbReference>
<dbReference type="Gene3D" id="3.40.50.10170">
    <property type="match status" value="1"/>
</dbReference>
<accession>A0A430AXY2</accession>
<dbReference type="OrthoDB" id="9775494at2"/>
<dbReference type="Gene3D" id="3.30.1180.10">
    <property type="match status" value="1"/>
</dbReference>
<dbReference type="SUPFAM" id="SSF82549">
    <property type="entry name" value="DAK1/DegV-like"/>
    <property type="match status" value="1"/>
</dbReference>
<evidence type="ECO:0000256" key="2">
    <source>
        <dbReference type="ARBA" id="ARBA00023121"/>
    </source>
</evidence>
<comment type="function">
    <text evidence="1">May bind long-chain fatty acids, such as palmitate, and may play a role in lipid transport or fatty acid metabolism.</text>
</comment>
<dbReference type="Proteomes" id="UP000286773">
    <property type="component" value="Unassembled WGS sequence"/>
</dbReference>
<keyword evidence="2" id="KW-0446">Lipid-binding</keyword>
<reference evidence="3 4" key="1">
    <citation type="submission" date="2017-05" db="EMBL/GenBank/DDBJ databases">
        <title>Vagococcus spp. assemblies.</title>
        <authorList>
            <person name="Gulvik C.A."/>
        </authorList>
    </citation>
    <scope>NUCLEOTIDE SEQUENCE [LARGE SCALE GENOMIC DNA]</scope>
    <source>
        <strain evidence="3 4">LMG 24798</strain>
    </source>
</reference>
<name>A0A430AXY2_9ENTE</name>